<accession>A0AAI8VMY6</accession>
<name>A0AAI8VMY6_9PEZI</name>
<evidence type="ECO:0000313" key="1">
    <source>
        <dbReference type="EMBL" id="CAJ2507880.1"/>
    </source>
</evidence>
<dbReference type="Proteomes" id="UP001295740">
    <property type="component" value="Unassembled WGS sequence"/>
</dbReference>
<sequence length="151" mass="17239">MRANFYCIDIVTGEPVWLERTKGPQRPAFKRRMGTSDERYFVELQPEKPSTMSYPFVLASGWKQRGEAGPQGREPVLTSVYRGREYRNFLEPGHTYRFGLTDDECIAWWRYGTKAEVLEPGDGPLVAAGIGWSEPRIVLGYTDTAQISIEE</sequence>
<protein>
    <submittedName>
        <fullName evidence="1">Uu.00g090660.m01.CDS01</fullName>
    </submittedName>
</protein>
<dbReference type="AlphaFoldDB" id="A0AAI8VMY6"/>
<proteinExistence type="predicted"/>
<keyword evidence="2" id="KW-1185">Reference proteome</keyword>
<comment type="caution">
    <text evidence="1">The sequence shown here is derived from an EMBL/GenBank/DDBJ whole genome shotgun (WGS) entry which is preliminary data.</text>
</comment>
<evidence type="ECO:0000313" key="2">
    <source>
        <dbReference type="Proteomes" id="UP001295740"/>
    </source>
</evidence>
<reference evidence="1" key="1">
    <citation type="submission" date="2023-10" db="EMBL/GenBank/DDBJ databases">
        <authorList>
            <person name="Hackl T."/>
        </authorList>
    </citation>
    <scope>NUCLEOTIDE SEQUENCE</scope>
</reference>
<gene>
    <name evidence="1" type="ORF">KHLLAP_LOCUS8348</name>
</gene>
<dbReference type="EMBL" id="CAUWAG010000010">
    <property type="protein sequence ID" value="CAJ2507880.1"/>
    <property type="molecule type" value="Genomic_DNA"/>
</dbReference>
<organism evidence="1 2">
    <name type="scientific">Anthostomella pinea</name>
    <dbReference type="NCBI Taxonomy" id="933095"/>
    <lineage>
        <taxon>Eukaryota</taxon>
        <taxon>Fungi</taxon>
        <taxon>Dikarya</taxon>
        <taxon>Ascomycota</taxon>
        <taxon>Pezizomycotina</taxon>
        <taxon>Sordariomycetes</taxon>
        <taxon>Xylariomycetidae</taxon>
        <taxon>Xylariales</taxon>
        <taxon>Xylariaceae</taxon>
        <taxon>Anthostomella</taxon>
    </lineage>
</organism>